<organism evidence="1 2">
    <name type="scientific">Klebsiella pneumoniae</name>
    <dbReference type="NCBI Taxonomy" id="573"/>
    <lineage>
        <taxon>Bacteria</taxon>
        <taxon>Pseudomonadati</taxon>
        <taxon>Pseudomonadota</taxon>
        <taxon>Gammaproteobacteria</taxon>
        <taxon>Enterobacterales</taxon>
        <taxon>Enterobacteriaceae</taxon>
        <taxon>Klebsiella/Raoultella group</taxon>
        <taxon>Klebsiella</taxon>
        <taxon>Klebsiella pneumoniae complex</taxon>
    </lineage>
</organism>
<dbReference type="Proteomes" id="UP000254799">
    <property type="component" value="Unassembled WGS sequence"/>
</dbReference>
<evidence type="ECO:0000313" key="2">
    <source>
        <dbReference type="Proteomes" id="UP000254799"/>
    </source>
</evidence>
<dbReference type="AlphaFoldDB" id="A0A377WN00"/>
<dbReference type="GO" id="GO:0015288">
    <property type="term" value="F:porin activity"/>
    <property type="evidence" value="ECO:0007669"/>
    <property type="project" value="InterPro"/>
</dbReference>
<accession>A0A377WN00</accession>
<evidence type="ECO:0000313" key="1">
    <source>
        <dbReference type="EMBL" id="STT56224.1"/>
    </source>
</evidence>
<dbReference type="EMBL" id="UGLC01000002">
    <property type="protein sequence ID" value="STT56224.1"/>
    <property type="molecule type" value="Genomic_DNA"/>
</dbReference>
<dbReference type="GO" id="GO:0034219">
    <property type="term" value="P:carbohydrate transmembrane transport"/>
    <property type="evidence" value="ECO:0007669"/>
    <property type="project" value="InterPro"/>
</dbReference>
<dbReference type="Gene3D" id="2.40.170.10">
    <property type="entry name" value="Porin, LamB type"/>
    <property type="match status" value="1"/>
</dbReference>
<sequence length="99" mass="10966">MNRNENHPTSAEKGYGVTGIYNFDGFYGLTGGYSRLALQYGKGLAAGDSLGKNGWGWANLENTQSWRVVLDSVASMGDLEISTFAFWQKDKKLPLVDRR</sequence>
<protein>
    <submittedName>
        <fullName evidence="1">Maltoporin</fullName>
    </submittedName>
</protein>
<name>A0A377WN00_KLEPN</name>
<gene>
    <name evidence="1" type="ORF">NCTC8849_04871</name>
</gene>
<dbReference type="GO" id="GO:0016020">
    <property type="term" value="C:membrane"/>
    <property type="evidence" value="ECO:0007669"/>
    <property type="project" value="InterPro"/>
</dbReference>
<dbReference type="Pfam" id="PF02264">
    <property type="entry name" value="LamB"/>
    <property type="match status" value="1"/>
</dbReference>
<dbReference type="SUPFAM" id="SSF56935">
    <property type="entry name" value="Porins"/>
    <property type="match status" value="1"/>
</dbReference>
<reference evidence="1 2" key="1">
    <citation type="submission" date="2018-06" db="EMBL/GenBank/DDBJ databases">
        <authorList>
            <consortium name="Pathogen Informatics"/>
            <person name="Doyle S."/>
        </authorList>
    </citation>
    <scope>NUCLEOTIDE SEQUENCE [LARGE SCALE GENOMIC DNA]</scope>
    <source>
        <strain evidence="1 2">NCTC8849</strain>
    </source>
</reference>
<dbReference type="InterPro" id="IPR003192">
    <property type="entry name" value="Porin_LamB"/>
</dbReference>
<proteinExistence type="predicted"/>
<dbReference type="InterPro" id="IPR036998">
    <property type="entry name" value="Porin_LamB_sf"/>
</dbReference>